<dbReference type="OrthoDB" id="8118208at2759"/>
<dbReference type="FunFam" id="3.15.10.30:FF:000001">
    <property type="entry name" value="Takeout-like protein 1"/>
    <property type="match status" value="1"/>
</dbReference>
<feature type="signal peptide" evidence="4">
    <location>
        <begin position="1"/>
        <end position="17"/>
    </location>
</feature>
<dbReference type="GO" id="GO:0007623">
    <property type="term" value="P:circadian rhythm"/>
    <property type="evidence" value="ECO:0007669"/>
    <property type="project" value="UniProtKB-ARBA"/>
</dbReference>
<evidence type="ECO:0000256" key="4">
    <source>
        <dbReference type="SAM" id="SignalP"/>
    </source>
</evidence>
<reference evidence="6" key="1">
    <citation type="submission" date="2025-08" db="UniProtKB">
        <authorList>
            <consortium name="RefSeq"/>
        </authorList>
    </citation>
    <scope>IDENTIFICATION</scope>
    <source>
        <tissue evidence="6">Silk gland</tissue>
    </source>
</reference>
<comment type="similarity">
    <text evidence="3">Belongs to the TO family.</text>
</comment>
<keyword evidence="1 4" id="KW-0732">Signal</keyword>
<organism evidence="5 6">
    <name type="scientific">Bombyx mandarina</name>
    <name type="common">Wild silk moth</name>
    <name type="synonym">Wild silkworm</name>
    <dbReference type="NCBI Taxonomy" id="7092"/>
    <lineage>
        <taxon>Eukaryota</taxon>
        <taxon>Metazoa</taxon>
        <taxon>Ecdysozoa</taxon>
        <taxon>Arthropoda</taxon>
        <taxon>Hexapoda</taxon>
        <taxon>Insecta</taxon>
        <taxon>Pterygota</taxon>
        <taxon>Neoptera</taxon>
        <taxon>Endopterygota</taxon>
        <taxon>Lepidoptera</taxon>
        <taxon>Glossata</taxon>
        <taxon>Ditrysia</taxon>
        <taxon>Bombycoidea</taxon>
        <taxon>Bombycidae</taxon>
        <taxon>Bombycinae</taxon>
        <taxon>Bombyx</taxon>
    </lineage>
</organism>
<evidence type="ECO:0000313" key="5">
    <source>
        <dbReference type="Proteomes" id="UP000504629"/>
    </source>
</evidence>
<name>A0A6J2KEG4_BOMMA</name>
<dbReference type="GO" id="GO:0005615">
    <property type="term" value="C:extracellular space"/>
    <property type="evidence" value="ECO:0007669"/>
    <property type="project" value="TreeGrafter"/>
</dbReference>
<proteinExistence type="inferred from homology"/>
<dbReference type="InterPro" id="IPR010562">
    <property type="entry name" value="Haemolymph_juvenile_hormone-bd"/>
</dbReference>
<dbReference type="KEGG" id="bman:114250632"/>
<accession>A0A6J2KEG4</accession>
<sequence length="236" mass="25725">MIVWCLMAVVAATEISAGNLPSFISPCSASDPNLNECIQKVIEVVAPKFADGIAELGIAPLDPVQLGTVEVNNPALKITFTDTVVTGLRGSKINSYKINLDKGKATIDFTANVTLKAHYVMDGQVLILPIRGNGPAKIKITNLRIVVTYDFTTVAGHWVLTGYKDHYKMDRAQFKFNNLFGGNKELGETVHTAINTNWEPVIRDIAPVAFEQIIKACVDETKKLFATVPANELLKP</sequence>
<dbReference type="InterPro" id="IPR038606">
    <property type="entry name" value="To_sf"/>
</dbReference>
<dbReference type="GeneID" id="114250632"/>
<keyword evidence="2" id="KW-0090">Biological rhythms</keyword>
<dbReference type="PANTHER" id="PTHR11008">
    <property type="entry name" value="PROTEIN TAKEOUT-LIKE PROTEIN"/>
    <property type="match status" value="1"/>
</dbReference>
<dbReference type="PANTHER" id="PTHR11008:SF32">
    <property type="entry name" value="CIRCADIAN CLOCK-CONTROLLED PROTEIN DAYWAKE-RELATED"/>
    <property type="match status" value="1"/>
</dbReference>
<dbReference type="RefSeq" id="XP_028040390.1">
    <property type="nucleotide sequence ID" value="XM_028184589.1"/>
</dbReference>
<dbReference type="SMART" id="SM00700">
    <property type="entry name" value="JHBP"/>
    <property type="match status" value="1"/>
</dbReference>
<dbReference type="AlphaFoldDB" id="A0A6J2KEG4"/>
<evidence type="ECO:0000256" key="2">
    <source>
        <dbReference type="ARBA" id="ARBA00023108"/>
    </source>
</evidence>
<evidence type="ECO:0000256" key="1">
    <source>
        <dbReference type="ARBA" id="ARBA00022729"/>
    </source>
</evidence>
<keyword evidence="5" id="KW-1185">Reference proteome</keyword>
<gene>
    <name evidence="6" type="primary">LOC114250632</name>
</gene>
<dbReference type="Pfam" id="PF06585">
    <property type="entry name" value="JHBP"/>
    <property type="match status" value="1"/>
</dbReference>
<evidence type="ECO:0000256" key="3">
    <source>
        <dbReference type="ARBA" id="ARBA00060902"/>
    </source>
</evidence>
<dbReference type="Proteomes" id="UP000504629">
    <property type="component" value="Unplaced"/>
</dbReference>
<dbReference type="Gene3D" id="3.15.10.30">
    <property type="entry name" value="Haemolymph juvenile hormone binding protein"/>
    <property type="match status" value="1"/>
</dbReference>
<evidence type="ECO:0000313" key="6">
    <source>
        <dbReference type="RefSeq" id="XP_028040390.1"/>
    </source>
</evidence>
<protein>
    <submittedName>
        <fullName evidence="6">Protein takeout-like isoform X1</fullName>
    </submittedName>
</protein>
<feature type="chain" id="PRO_5026878981" evidence="4">
    <location>
        <begin position="18"/>
        <end position="236"/>
    </location>
</feature>